<dbReference type="Gene3D" id="3.40.1690.10">
    <property type="entry name" value="secretion proteins EscU"/>
    <property type="match status" value="1"/>
</dbReference>
<dbReference type="SUPFAM" id="SSF160544">
    <property type="entry name" value="EscU C-terminal domain-like"/>
    <property type="match status" value="1"/>
</dbReference>
<dbReference type="GO" id="GO:0009306">
    <property type="term" value="P:protein secretion"/>
    <property type="evidence" value="ECO:0007669"/>
    <property type="project" value="InterPro"/>
</dbReference>
<dbReference type="AlphaFoldDB" id="A0A8G0ZW76"/>
<dbReference type="PANTHER" id="PTHR30531:SF12">
    <property type="entry name" value="FLAGELLAR BIOSYNTHETIC PROTEIN FLHB"/>
    <property type="match status" value="1"/>
</dbReference>
<keyword evidence="3" id="KW-0472">Membrane</keyword>
<sequence>MSDESTEDREYAPSQKKLDEARQRGDAPRSADLSSAFALLGFLVSAVIAGPAVVAGVGGLGVEFLGRADSLASQFLTGGSQGLKHVADACLAVGALLLGPLFGALLGHLLQRNWALTPANIAPKLSRVSLLANAKQRFGPNGLVEFVKSTVKAVLILGVLILPVKHQLPEVIATSRLSAGEVSLYLAEQGRRFTVIVLVIAIAIGLADAFWQHFRFVSRNRMSRKEVTDEQRDAEGDPHAKSHRRRKAQDLALNQMIAEVQKADVVIVNPTHYAVALRWDRGRRSAPICVAKGVDEIALRIRDTAAAAGIPVRGDPPTARAIHATVAVGEEIYPDHYRAVAAAIRFAEAIRRRARGRR</sequence>
<dbReference type="GO" id="GO:0005886">
    <property type="term" value="C:plasma membrane"/>
    <property type="evidence" value="ECO:0007669"/>
    <property type="project" value="TreeGrafter"/>
</dbReference>
<evidence type="ECO:0000313" key="5">
    <source>
        <dbReference type="Proteomes" id="UP000826300"/>
    </source>
</evidence>
<reference evidence="4" key="1">
    <citation type="submission" date="2021-02" db="EMBL/GenBank/DDBJ databases">
        <title>Rhodobacter shimadae sp. nov., an aerobic anoxygenic phototrophic bacterium isolated from a hot spring.</title>
        <authorList>
            <person name="Muramatsu S."/>
            <person name="Haruta S."/>
            <person name="Hirose S."/>
            <person name="Hanada S."/>
        </authorList>
    </citation>
    <scope>NUCLEOTIDE SEQUENCE</scope>
    <source>
        <strain evidence="4">N10</strain>
    </source>
</reference>
<keyword evidence="4" id="KW-0282">Flagellum</keyword>
<feature type="transmembrane region" description="Helical" evidence="3">
    <location>
        <begin position="86"/>
        <end position="110"/>
    </location>
</feature>
<organism evidence="4 5">
    <name type="scientific">Neotabrizicola shimadae</name>
    <dbReference type="NCBI Taxonomy" id="2807096"/>
    <lineage>
        <taxon>Bacteria</taxon>
        <taxon>Pseudomonadati</taxon>
        <taxon>Pseudomonadota</taxon>
        <taxon>Alphaproteobacteria</taxon>
        <taxon>Rhodobacterales</taxon>
        <taxon>Paracoccaceae</taxon>
        <taxon>Neotabrizicola</taxon>
    </lineage>
</organism>
<dbReference type="InterPro" id="IPR006135">
    <property type="entry name" value="T3SS_substrate_exporter"/>
</dbReference>
<dbReference type="Proteomes" id="UP000826300">
    <property type="component" value="Chromosome"/>
</dbReference>
<keyword evidence="4" id="KW-0966">Cell projection</keyword>
<feature type="compositionally biased region" description="Basic and acidic residues" evidence="2">
    <location>
        <begin position="8"/>
        <end position="26"/>
    </location>
</feature>
<dbReference type="RefSeq" id="WP_220662026.1">
    <property type="nucleotide sequence ID" value="NZ_CP069370.1"/>
</dbReference>
<comment type="similarity">
    <text evidence="1">Belongs to the type III secretion exporter family.</text>
</comment>
<dbReference type="InterPro" id="IPR029025">
    <property type="entry name" value="T3SS_substrate_exporter_C"/>
</dbReference>
<evidence type="ECO:0000256" key="3">
    <source>
        <dbReference type="SAM" id="Phobius"/>
    </source>
</evidence>
<feature type="region of interest" description="Disordered" evidence="2">
    <location>
        <begin position="225"/>
        <end position="245"/>
    </location>
</feature>
<gene>
    <name evidence="4" type="ORF">JO391_19280</name>
</gene>
<keyword evidence="5" id="KW-1185">Reference proteome</keyword>
<evidence type="ECO:0000256" key="1">
    <source>
        <dbReference type="ARBA" id="ARBA00010690"/>
    </source>
</evidence>
<dbReference type="PRINTS" id="PR00950">
    <property type="entry name" value="TYPE3IMSPROT"/>
</dbReference>
<dbReference type="PANTHER" id="PTHR30531">
    <property type="entry name" value="FLAGELLAR BIOSYNTHETIC PROTEIN FLHB"/>
    <property type="match status" value="1"/>
</dbReference>
<proteinExistence type="inferred from homology"/>
<dbReference type="Pfam" id="PF01312">
    <property type="entry name" value="Bac_export_2"/>
    <property type="match status" value="1"/>
</dbReference>
<feature type="transmembrane region" description="Helical" evidence="3">
    <location>
        <begin position="36"/>
        <end position="65"/>
    </location>
</feature>
<keyword evidence="3" id="KW-0812">Transmembrane</keyword>
<feature type="compositionally biased region" description="Basic and acidic residues" evidence="2">
    <location>
        <begin position="225"/>
        <end position="240"/>
    </location>
</feature>
<evidence type="ECO:0000313" key="4">
    <source>
        <dbReference type="EMBL" id="QYZ69810.1"/>
    </source>
</evidence>
<dbReference type="EMBL" id="CP069370">
    <property type="protein sequence ID" value="QYZ69810.1"/>
    <property type="molecule type" value="Genomic_DNA"/>
</dbReference>
<evidence type="ECO:0000256" key="2">
    <source>
        <dbReference type="SAM" id="MobiDB-lite"/>
    </source>
</evidence>
<name>A0A8G0ZW76_9RHOB</name>
<accession>A0A8G0ZW76</accession>
<keyword evidence="4" id="KW-0969">Cilium</keyword>
<feature type="transmembrane region" description="Helical" evidence="3">
    <location>
        <begin position="193"/>
        <end position="214"/>
    </location>
</feature>
<protein>
    <submittedName>
        <fullName evidence="4">Flagellar biosynthesis protein FlhB</fullName>
    </submittedName>
</protein>
<feature type="region of interest" description="Disordered" evidence="2">
    <location>
        <begin position="1"/>
        <end position="26"/>
    </location>
</feature>
<keyword evidence="3" id="KW-1133">Transmembrane helix</keyword>
<dbReference type="KEGG" id="nsm:JO391_19280"/>